<feature type="domain" description="ABC-type glycine betaine transport system substrate-binding" evidence="2">
    <location>
        <begin position="50"/>
        <end position="309"/>
    </location>
</feature>
<organism evidence="3">
    <name type="scientific">uncultured Acidimicrobiales bacterium</name>
    <dbReference type="NCBI Taxonomy" id="310071"/>
    <lineage>
        <taxon>Bacteria</taxon>
        <taxon>Bacillati</taxon>
        <taxon>Actinomycetota</taxon>
        <taxon>Acidimicrobiia</taxon>
        <taxon>Acidimicrobiales</taxon>
        <taxon>environmental samples</taxon>
    </lineage>
</organism>
<dbReference type="Pfam" id="PF04069">
    <property type="entry name" value="OpuAC"/>
    <property type="match status" value="1"/>
</dbReference>
<proteinExistence type="predicted"/>
<keyword evidence="1" id="KW-0732">Signal</keyword>
<dbReference type="Gene3D" id="3.40.190.10">
    <property type="entry name" value="Periplasmic binding protein-like II"/>
    <property type="match status" value="1"/>
</dbReference>
<sequence length="314" mass="33628">MRRTRSGAVGAFALTFMLLLGACGGSDDDGVTAGQSESKGTCAGFKGTEELTVGGTNFSEQEIVAELYAQCLQAAGYKVDTKLKLGAREVVQPALERGDIDILPEYVGTLLTYLNGSPTTDLPKTLSDLKASLAPKRLVVLTPAPAEDKNGFAVTKATADRLKLKKLSDLQPHAKDLVFGGGPECPERPLCLQGLEKTYDLKFKEVKRLDSGGPLTKDALQKGDIQVGLIFTSDGAVPARNFLVLEDDKKLQPVDNVVPIVRQDVLKGDVEPLLNSISAKLTTEGLSELNKRVDVDKADPDDVARDWLKANGFT</sequence>
<dbReference type="InterPro" id="IPR007210">
    <property type="entry name" value="ABC_Gly_betaine_transp_sub-bd"/>
</dbReference>
<dbReference type="SUPFAM" id="SSF53850">
    <property type="entry name" value="Periplasmic binding protein-like II"/>
    <property type="match status" value="1"/>
</dbReference>
<gene>
    <name evidence="3" type="ORF">AVDCRST_MAG50-44</name>
</gene>
<feature type="signal peptide" evidence="1">
    <location>
        <begin position="1"/>
        <end position="22"/>
    </location>
</feature>
<dbReference type="PROSITE" id="PS51257">
    <property type="entry name" value="PROKAR_LIPOPROTEIN"/>
    <property type="match status" value="1"/>
</dbReference>
<dbReference type="EMBL" id="CADCTF010000003">
    <property type="protein sequence ID" value="CAA9211378.1"/>
    <property type="molecule type" value="Genomic_DNA"/>
</dbReference>
<dbReference type="GO" id="GO:0022857">
    <property type="term" value="F:transmembrane transporter activity"/>
    <property type="evidence" value="ECO:0007669"/>
    <property type="project" value="InterPro"/>
</dbReference>
<name>A0A6J4H179_9ACTN</name>
<accession>A0A6J4H179</accession>
<protein>
    <submittedName>
        <fullName evidence="3">L-proline glycine betaine binding ABC transporter protein ProX</fullName>
    </submittedName>
</protein>
<dbReference type="GO" id="GO:0043190">
    <property type="term" value="C:ATP-binding cassette (ABC) transporter complex"/>
    <property type="evidence" value="ECO:0007669"/>
    <property type="project" value="InterPro"/>
</dbReference>
<dbReference type="CDD" id="cd13606">
    <property type="entry name" value="PBP2_ProX_like"/>
    <property type="match status" value="1"/>
</dbReference>
<reference evidence="3" key="1">
    <citation type="submission" date="2020-02" db="EMBL/GenBank/DDBJ databases">
        <authorList>
            <person name="Meier V. D."/>
        </authorList>
    </citation>
    <scope>NUCLEOTIDE SEQUENCE</scope>
    <source>
        <strain evidence="3">AVDCRST_MAG50</strain>
    </source>
</reference>
<feature type="chain" id="PRO_5038712313" evidence="1">
    <location>
        <begin position="23"/>
        <end position="314"/>
    </location>
</feature>
<dbReference type="Gene3D" id="3.40.190.120">
    <property type="entry name" value="Osmoprotection protein (prox), domain 2"/>
    <property type="match status" value="1"/>
</dbReference>
<dbReference type="AlphaFoldDB" id="A0A6J4H179"/>
<evidence type="ECO:0000259" key="2">
    <source>
        <dbReference type="Pfam" id="PF04069"/>
    </source>
</evidence>
<evidence type="ECO:0000313" key="3">
    <source>
        <dbReference type="EMBL" id="CAA9211378.1"/>
    </source>
</evidence>
<evidence type="ECO:0000256" key="1">
    <source>
        <dbReference type="SAM" id="SignalP"/>
    </source>
</evidence>